<name>A0ABR4EDM1_9PEZI</name>
<proteinExistence type="inferred from homology"/>
<dbReference type="PRINTS" id="PR00463">
    <property type="entry name" value="EP450I"/>
</dbReference>
<dbReference type="InterPro" id="IPR017972">
    <property type="entry name" value="Cyt_P450_CS"/>
</dbReference>
<keyword evidence="9" id="KW-0472">Membrane</keyword>
<dbReference type="Gene3D" id="1.10.630.10">
    <property type="entry name" value="Cytochrome P450"/>
    <property type="match status" value="1"/>
</dbReference>
<keyword evidence="9" id="KW-1133">Transmembrane helix</keyword>
<evidence type="ECO:0008006" key="12">
    <source>
        <dbReference type="Google" id="ProtNLM"/>
    </source>
</evidence>
<evidence type="ECO:0000256" key="7">
    <source>
        <dbReference type="ARBA" id="ARBA00023033"/>
    </source>
</evidence>
<accession>A0ABR4EDM1</accession>
<dbReference type="Pfam" id="PF00067">
    <property type="entry name" value="p450"/>
    <property type="match status" value="1"/>
</dbReference>
<comment type="similarity">
    <text evidence="2 8">Belongs to the cytochrome P450 family.</text>
</comment>
<keyword evidence="4 8" id="KW-0479">Metal-binding</keyword>
<evidence type="ECO:0000256" key="5">
    <source>
        <dbReference type="ARBA" id="ARBA00023002"/>
    </source>
</evidence>
<sequence length="532" mass="60632">MDTLKSYLPVAREHLSLPLVLGALTSIYLTVWACIWVYRITLHPLAKFPGPKLAAATFWYEAYYDLWPHQHRYLWKIKELHEKYGPIVRINPIHIHIHDPDYFDDIYAGGRRKRDRDTWYMHATESGTMGDSLLQTMSHDQHRVRRAALNPFFSKRAIQALEGMVVEKIERLVGRLELSYRRGEVVNLTNATAALTMDVISSYALGADIGNLRREDWGADWLDAFRTVGLMRPMGRQFAWFMNSLLNNLSPEVVAWISPTTAHLTKKLQFPMDIIQSAVDERERNAANGGGAKEKLSANERTIFQDIVDSDLPPSEKTPERLNAEAGLALGAGTETTARNLAVLIFYLLHNPHVLQKLRAELKTVMPTPGAPVTLVELEALPYFSAVINEGLRLSHGASSRMPRIATEENLQYKQWIIPAGTPVMQSLYLHHTNPQVFPEPFRFNPERWIEDPKLKPRYLMAWGRGSRSCLGLNLAHAELYLTVAHLITRFEMELYETVWERDVEVLHDCFIGVTDMSSPGIRVKITSMLEG</sequence>
<dbReference type="InterPro" id="IPR050121">
    <property type="entry name" value="Cytochrome_P450_monoxygenase"/>
</dbReference>
<feature type="transmembrane region" description="Helical" evidence="9">
    <location>
        <begin position="15"/>
        <end position="38"/>
    </location>
</feature>
<evidence type="ECO:0000256" key="8">
    <source>
        <dbReference type="RuleBase" id="RU000461"/>
    </source>
</evidence>
<dbReference type="PRINTS" id="PR00385">
    <property type="entry name" value="P450"/>
</dbReference>
<dbReference type="InterPro" id="IPR036396">
    <property type="entry name" value="Cyt_P450_sf"/>
</dbReference>
<dbReference type="PROSITE" id="PS00086">
    <property type="entry name" value="CYTOCHROME_P450"/>
    <property type="match status" value="1"/>
</dbReference>
<dbReference type="EMBL" id="JBAWTH010000066">
    <property type="protein sequence ID" value="KAL2280519.1"/>
    <property type="molecule type" value="Genomic_DNA"/>
</dbReference>
<keyword evidence="7 8" id="KW-0503">Monooxygenase</keyword>
<evidence type="ECO:0000313" key="11">
    <source>
        <dbReference type="Proteomes" id="UP001600888"/>
    </source>
</evidence>
<dbReference type="SUPFAM" id="SSF48264">
    <property type="entry name" value="Cytochrome P450"/>
    <property type="match status" value="1"/>
</dbReference>
<keyword evidence="9" id="KW-0812">Transmembrane</keyword>
<dbReference type="CDD" id="cd11062">
    <property type="entry name" value="CYP58-like"/>
    <property type="match status" value="1"/>
</dbReference>
<evidence type="ECO:0000313" key="10">
    <source>
        <dbReference type="EMBL" id="KAL2280519.1"/>
    </source>
</evidence>
<keyword evidence="5 8" id="KW-0560">Oxidoreductase</keyword>
<organism evidence="10 11">
    <name type="scientific">Diaporthe vaccinii</name>
    <dbReference type="NCBI Taxonomy" id="105482"/>
    <lineage>
        <taxon>Eukaryota</taxon>
        <taxon>Fungi</taxon>
        <taxon>Dikarya</taxon>
        <taxon>Ascomycota</taxon>
        <taxon>Pezizomycotina</taxon>
        <taxon>Sordariomycetes</taxon>
        <taxon>Sordariomycetidae</taxon>
        <taxon>Diaporthales</taxon>
        <taxon>Diaporthaceae</taxon>
        <taxon>Diaporthe</taxon>
        <taxon>Diaporthe eres species complex</taxon>
    </lineage>
</organism>
<protein>
    <recommendedName>
        <fullName evidence="12">Trichodiene oxygenase</fullName>
    </recommendedName>
</protein>
<evidence type="ECO:0000256" key="1">
    <source>
        <dbReference type="ARBA" id="ARBA00001971"/>
    </source>
</evidence>
<keyword evidence="3 8" id="KW-0349">Heme</keyword>
<evidence type="ECO:0000256" key="4">
    <source>
        <dbReference type="ARBA" id="ARBA00022723"/>
    </source>
</evidence>
<dbReference type="PANTHER" id="PTHR24305:SF157">
    <property type="entry name" value="N-ACETYLTRYPTOPHAN 6-HYDROXYLASE IVOC-RELATED"/>
    <property type="match status" value="1"/>
</dbReference>
<comment type="caution">
    <text evidence="10">The sequence shown here is derived from an EMBL/GenBank/DDBJ whole genome shotgun (WGS) entry which is preliminary data.</text>
</comment>
<dbReference type="InterPro" id="IPR002401">
    <property type="entry name" value="Cyt_P450_E_grp-I"/>
</dbReference>
<evidence type="ECO:0000256" key="2">
    <source>
        <dbReference type="ARBA" id="ARBA00010617"/>
    </source>
</evidence>
<evidence type="ECO:0000256" key="6">
    <source>
        <dbReference type="ARBA" id="ARBA00023004"/>
    </source>
</evidence>
<keyword evidence="11" id="KW-1185">Reference proteome</keyword>
<dbReference type="PANTHER" id="PTHR24305">
    <property type="entry name" value="CYTOCHROME P450"/>
    <property type="match status" value="1"/>
</dbReference>
<keyword evidence="6 8" id="KW-0408">Iron</keyword>
<dbReference type="Proteomes" id="UP001600888">
    <property type="component" value="Unassembled WGS sequence"/>
</dbReference>
<comment type="cofactor">
    <cofactor evidence="1">
        <name>heme</name>
        <dbReference type="ChEBI" id="CHEBI:30413"/>
    </cofactor>
</comment>
<evidence type="ECO:0000256" key="9">
    <source>
        <dbReference type="SAM" id="Phobius"/>
    </source>
</evidence>
<evidence type="ECO:0000256" key="3">
    <source>
        <dbReference type="ARBA" id="ARBA00022617"/>
    </source>
</evidence>
<reference evidence="10 11" key="1">
    <citation type="submission" date="2024-03" db="EMBL/GenBank/DDBJ databases">
        <title>A high-quality draft genome sequence of Diaporthe vaccinii, a causative agent of upright dieback and viscid rot disease in cranberry plants.</title>
        <authorList>
            <person name="Sarrasin M."/>
            <person name="Lang B.F."/>
            <person name="Burger G."/>
        </authorList>
    </citation>
    <scope>NUCLEOTIDE SEQUENCE [LARGE SCALE GENOMIC DNA]</scope>
    <source>
        <strain evidence="10 11">IS7</strain>
    </source>
</reference>
<gene>
    <name evidence="10" type="ORF">FJTKL_12497</name>
</gene>
<dbReference type="InterPro" id="IPR001128">
    <property type="entry name" value="Cyt_P450"/>
</dbReference>